<reference evidence="1 2" key="1">
    <citation type="submission" date="2019-12" db="EMBL/GenBank/DDBJ databases">
        <title>Isolation and characterization of three novel carbon monoxide-oxidizing members of Halobacteria from salione crusts and soils.</title>
        <authorList>
            <person name="Myers M.R."/>
            <person name="King G.M."/>
        </authorList>
    </citation>
    <scope>NUCLEOTIDE SEQUENCE [LARGE SCALE GENOMIC DNA]</scope>
    <source>
        <strain evidence="1 2">PCN9</strain>
    </source>
</reference>
<dbReference type="SUPFAM" id="SSF55931">
    <property type="entry name" value="Glutamine synthetase/guanido kinase"/>
    <property type="match status" value="1"/>
</dbReference>
<name>A0A6B0SDQ6_9EURY</name>
<proteinExistence type="predicted"/>
<dbReference type="OrthoDB" id="194541at2157"/>
<comment type="caution">
    <text evidence="1">The sequence shown here is derived from an EMBL/GenBank/DDBJ whole genome shotgun (WGS) entry which is preliminary data.</text>
</comment>
<dbReference type="InterPro" id="IPR006336">
    <property type="entry name" value="GCS2"/>
</dbReference>
<dbReference type="InterPro" id="IPR016602">
    <property type="entry name" value="UCP012666"/>
</dbReference>
<protein>
    <recommendedName>
        <fullName evidence="3">Glutamate--cysteine ligase</fullName>
    </recommendedName>
</protein>
<dbReference type="RefSeq" id="WP_159525124.1">
    <property type="nucleotide sequence ID" value="NZ_WUUU01000008.1"/>
</dbReference>
<dbReference type="AlphaFoldDB" id="A0A6B0SDQ6"/>
<dbReference type="Gene3D" id="3.30.590.20">
    <property type="match status" value="1"/>
</dbReference>
<dbReference type="EMBL" id="WUUU01000008">
    <property type="protein sequence ID" value="MXR19538.1"/>
    <property type="molecule type" value="Genomic_DNA"/>
</dbReference>
<evidence type="ECO:0000313" key="1">
    <source>
        <dbReference type="EMBL" id="MXR19538.1"/>
    </source>
</evidence>
<dbReference type="InterPro" id="IPR014746">
    <property type="entry name" value="Gln_synth/guanido_kin_cat_dom"/>
</dbReference>
<dbReference type="PIRSF" id="PIRSF012666">
    <property type="entry name" value="UCP012666"/>
    <property type="match status" value="1"/>
</dbReference>
<gene>
    <name evidence="1" type="ORF">GRX66_02545</name>
</gene>
<dbReference type="PANTHER" id="PTHR36510">
    <property type="entry name" value="GLUTAMATE--CYSTEINE LIGASE 2-RELATED"/>
    <property type="match status" value="1"/>
</dbReference>
<keyword evidence="2" id="KW-1185">Reference proteome</keyword>
<evidence type="ECO:0008006" key="3">
    <source>
        <dbReference type="Google" id="ProtNLM"/>
    </source>
</evidence>
<organism evidence="1 2">
    <name type="scientific">Halobacterium bonnevillei</name>
    <dbReference type="NCBI Taxonomy" id="2692200"/>
    <lineage>
        <taxon>Archaea</taxon>
        <taxon>Methanobacteriati</taxon>
        <taxon>Methanobacteriota</taxon>
        <taxon>Stenosarchaea group</taxon>
        <taxon>Halobacteria</taxon>
        <taxon>Halobacteriales</taxon>
        <taxon>Halobacteriaceae</taxon>
        <taxon>Halobacterium</taxon>
    </lineage>
</organism>
<evidence type="ECO:0000313" key="2">
    <source>
        <dbReference type="Proteomes" id="UP000471521"/>
    </source>
</evidence>
<sequence length="511" mass="56562">MSGTRLAADVREVLDTDLASFGEAVQREARFLKEELDAGTFDNPQAIVGLEYEFYGVTEDGASLRRVPRPLLDLIGFEPELGLHNAELSTSPQPLNSHGIAAQEREVKARVSAAMDATTRAENIQLVSDGMWTIPPEGESAVDYLTACVEQDGVVLSTNMTESPRYQAMANSELDPGLRIDVPGVTLTADTVALESLATSIQPHYQLPTADDLPEYFGYALRAAGPLLALGVNSPFFPPEVYDDDATPEAVLREGWLENRVHVFEGVMNPEDGPKKVRFPDDVDSVRDAVDRIVDDPPVVPASVEAAGRFDDEFAHIRHKHGTYWRWVRPVFGGASRSAANVRVEFRPLPGQPTVRDTVAFQAAFAGLLKSLVATDHPVRELDWQTARENFYAATRDGLNADLTWIDAEGDRTTNTDVLYADLFEHAADGLERCGLSNDEAATYLRPLRQRVDRQVTPASWKQDRVRRYLADGASFDDAVTRMQREYVQRQRETLVDGDFASWPDAAVESR</sequence>
<dbReference type="PANTHER" id="PTHR36510:SF3">
    <property type="entry name" value="CONSERVED PROTEIN"/>
    <property type="match status" value="1"/>
</dbReference>
<dbReference type="Pfam" id="PF04107">
    <property type="entry name" value="GCS2"/>
    <property type="match status" value="1"/>
</dbReference>
<dbReference type="GO" id="GO:0016879">
    <property type="term" value="F:ligase activity, forming carbon-nitrogen bonds"/>
    <property type="evidence" value="ECO:0007669"/>
    <property type="project" value="TreeGrafter"/>
</dbReference>
<dbReference type="Proteomes" id="UP000471521">
    <property type="component" value="Unassembled WGS sequence"/>
</dbReference>
<accession>A0A6B0SDQ6</accession>
<dbReference type="InterPro" id="IPR050141">
    <property type="entry name" value="GCL_type2/YbdK_subfam"/>
</dbReference>